<evidence type="ECO:0000313" key="10">
    <source>
        <dbReference type="EMBL" id="GLD62943.1"/>
    </source>
</evidence>
<feature type="chain" id="PRO_5042164057" evidence="8">
    <location>
        <begin position="35"/>
        <end position="241"/>
    </location>
</feature>
<dbReference type="Gene3D" id="2.60.40.60">
    <property type="entry name" value="Cadherins"/>
    <property type="match status" value="3"/>
</dbReference>
<keyword evidence="4 7" id="KW-0106">Calcium</keyword>
<reference evidence="10" key="1">
    <citation type="submission" date="2022-08" db="EMBL/GenBank/DDBJ databases">
        <title>Genome sequencing of akame (Lates japonicus).</title>
        <authorList>
            <person name="Hashiguchi Y."/>
            <person name="Takahashi H."/>
        </authorList>
    </citation>
    <scope>NUCLEOTIDE SEQUENCE</scope>
    <source>
        <strain evidence="10">Kochi</strain>
    </source>
</reference>
<dbReference type="GO" id="GO:0007156">
    <property type="term" value="P:homophilic cell adhesion via plasma membrane adhesion molecules"/>
    <property type="evidence" value="ECO:0007669"/>
    <property type="project" value="InterPro"/>
</dbReference>
<dbReference type="PANTHER" id="PTHR24026">
    <property type="entry name" value="FAT ATYPICAL CADHERIN-RELATED"/>
    <property type="match status" value="1"/>
</dbReference>
<evidence type="ECO:0000256" key="6">
    <source>
        <dbReference type="ARBA" id="ARBA00023136"/>
    </source>
</evidence>
<evidence type="ECO:0000313" key="11">
    <source>
        <dbReference type="Proteomes" id="UP001279410"/>
    </source>
</evidence>
<keyword evidence="8" id="KW-0732">Signal</keyword>
<name>A0AAD3RBI8_LATJO</name>
<dbReference type="SUPFAM" id="SSF49313">
    <property type="entry name" value="Cadherin-like"/>
    <property type="match status" value="3"/>
</dbReference>
<dbReference type="InterPro" id="IPR015919">
    <property type="entry name" value="Cadherin-like_sf"/>
</dbReference>
<dbReference type="PROSITE" id="PS00232">
    <property type="entry name" value="CADHERIN_1"/>
    <property type="match status" value="1"/>
</dbReference>
<evidence type="ECO:0000256" key="5">
    <source>
        <dbReference type="ARBA" id="ARBA00022989"/>
    </source>
</evidence>
<dbReference type="FunFam" id="2.60.40.60:FF:000063">
    <property type="entry name" value="protocadherin-15 isoform X1"/>
    <property type="match status" value="1"/>
</dbReference>
<dbReference type="AlphaFoldDB" id="A0AAD3RBI8"/>
<keyword evidence="3" id="KW-0677">Repeat</keyword>
<evidence type="ECO:0000259" key="9">
    <source>
        <dbReference type="PROSITE" id="PS50268"/>
    </source>
</evidence>
<evidence type="ECO:0000256" key="4">
    <source>
        <dbReference type="ARBA" id="ARBA00022837"/>
    </source>
</evidence>
<comment type="subcellular location">
    <subcellularLocation>
        <location evidence="1">Membrane</location>
    </subcellularLocation>
</comment>
<feature type="signal peptide" evidence="8">
    <location>
        <begin position="1"/>
        <end position="34"/>
    </location>
</feature>
<comment type="caution">
    <text evidence="10">The sequence shown here is derived from an EMBL/GenBank/DDBJ whole genome shotgun (WGS) entry which is preliminary data.</text>
</comment>
<dbReference type="Proteomes" id="UP001279410">
    <property type="component" value="Unassembled WGS sequence"/>
</dbReference>
<dbReference type="PRINTS" id="PR00205">
    <property type="entry name" value="CADHERIN"/>
</dbReference>
<dbReference type="GO" id="GO:0005509">
    <property type="term" value="F:calcium ion binding"/>
    <property type="evidence" value="ECO:0007669"/>
    <property type="project" value="UniProtKB-UniRule"/>
</dbReference>
<dbReference type="GO" id="GO:0009653">
    <property type="term" value="P:anatomical structure morphogenesis"/>
    <property type="evidence" value="ECO:0007669"/>
    <property type="project" value="UniProtKB-ARBA"/>
</dbReference>
<dbReference type="Pfam" id="PF00028">
    <property type="entry name" value="Cadherin"/>
    <property type="match status" value="1"/>
</dbReference>
<keyword evidence="6" id="KW-0472">Membrane</keyword>
<organism evidence="10 11">
    <name type="scientific">Lates japonicus</name>
    <name type="common">Japanese lates</name>
    <dbReference type="NCBI Taxonomy" id="270547"/>
    <lineage>
        <taxon>Eukaryota</taxon>
        <taxon>Metazoa</taxon>
        <taxon>Chordata</taxon>
        <taxon>Craniata</taxon>
        <taxon>Vertebrata</taxon>
        <taxon>Euteleostomi</taxon>
        <taxon>Actinopterygii</taxon>
        <taxon>Neopterygii</taxon>
        <taxon>Teleostei</taxon>
        <taxon>Neoteleostei</taxon>
        <taxon>Acanthomorphata</taxon>
        <taxon>Carangaria</taxon>
        <taxon>Carangaria incertae sedis</taxon>
        <taxon>Centropomidae</taxon>
        <taxon>Lates</taxon>
    </lineage>
</organism>
<evidence type="ECO:0000256" key="3">
    <source>
        <dbReference type="ARBA" id="ARBA00022737"/>
    </source>
</evidence>
<dbReference type="InterPro" id="IPR020894">
    <property type="entry name" value="Cadherin_CS"/>
</dbReference>
<evidence type="ECO:0000256" key="7">
    <source>
        <dbReference type="PROSITE-ProRule" id="PRU00043"/>
    </source>
</evidence>
<dbReference type="InterPro" id="IPR002126">
    <property type="entry name" value="Cadherin-like_dom"/>
</dbReference>
<dbReference type="GO" id="GO:0005886">
    <property type="term" value="C:plasma membrane"/>
    <property type="evidence" value="ECO:0007669"/>
    <property type="project" value="InterPro"/>
</dbReference>
<proteinExistence type="predicted"/>
<keyword evidence="2" id="KW-0812">Transmembrane</keyword>
<dbReference type="CDD" id="cd11304">
    <property type="entry name" value="Cadherin_repeat"/>
    <property type="match status" value="3"/>
</dbReference>
<evidence type="ECO:0000256" key="8">
    <source>
        <dbReference type="SAM" id="SignalP"/>
    </source>
</evidence>
<sequence length="241" mass="26302">MTWRRPEILSSSSYWTAILMFSLCLLLESEDISSLPPLDRETGTPSITCSRALAFLLASDGVQQSIPVTVTITVLDANDNTPTFANVSYNVNLFTDMMPGESVIQLSAVDSDAGPNGQVTYRILAGDQGHFLIGNSTGIITVAPGVELVVGRSYALTVEAMDNGPVPHRRSSITTVYIEVLPPNNQSPPRFPLQQYNLEISEAMRTGATLLNLQAVDRERDPITYKIHSGDPHGHFSLQQR</sequence>
<dbReference type="SMART" id="SM00112">
    <property type="entry name" value="CA"/>
    <property type="match status" value="2"/>
</dbReference>
<gene>
    <name evidence="10" type="ORF">AKAME5_001460500</name>
</gene>
<keyword evidence="11" id="KW-1185">Reference proteome</keyword>
<keyword evidence="5" id="KW-1133">Transmembrane helix</keyword>
<accession>A0AAD3RBI8</accession>
<evidence type="ECO:0000256" key="2">
    <source>
        <dbReference type="ARBA" id="ARBA00022692"/>
    </source>
</evidence>
<dbReference type="EMBL" id="BRZM01000056">
    <property type="protein sequence ID" value="GLD62943.1"/>
    <property type="molecule type" value="Genomic_DNA"/>
</dbReference>
<dbReference type="PANTHER" id="PTHR24026:SF49">
    <property type="entry name" value="PROTOCADHERIN FAT 3"/>
    <property type="match status" value="1"/>
</dbReference>
<feature type="domain" description="Cadherin" evidence="9">
    <location>
        <begin position="85"/>
        <end position="191"/>
    </location>
</feature>
<evidence type="ECO:0000256" key="1">
    <source>
        <dbReference type="ARBA" id="ARBA00004370"/>
    </source>
</evidence>
<dbReference type="PROSITE" id="PS50268">
    <property type="entry name" value="CADHERIN_2"/>
    <property type="match status" value="2"/>
</dbReference>
<protein>
    <submittedName>
        <fullName evidence="10">Protocadherin-15-like protein</fullName>
    </submittedName>
</protein>
<feature type="domain" description="Cadherin" evidence="9">
    <location>
        <begin position="27"/>
        <end position="84"/>
    </location>
</feature>